<evidence type="ECO:0000313" key="2">
    <source>
        <dbReference type="EMBL" id="ACR35164.1"/>
    </source>
</evidence>
<evidence type="ECO:0000256" key="1">
    <source>
        <dbReference type="SAM" id="MobiDB-lite"/>
    </source>
</evidence>
<dbReference type="EMBL" id="BT084811">
    <property type="protein sequence ID" value="ACR35164.1"/>
    <property type="molecule type" value="mRNA"/>
</dbReference>
<feature type="compositionally biased region" description="Basic residues" evidence="1">
    <location>
        <begin position="61"/>
        <end position="70"/>
    </location>
</feature>
<name>C4J1W4_MAIZE</name>
<feature type="region of interest" description="Disordered" evidence="1">
    <location>
        <begin position="58"/>
        <end position="81"/>
    </location>
</feature>
<sequence length="81" mass="9436">MTRRLQQLAQEKVEEARSVTRSPCDASPDQLFQRRRHYLAPCQHDGSIRRPSRPQYLFARPHQHGRRGSGRRGGVFSPRGR</sequence>
<reference evidence="2" key="2">
    <citation type="submission" date="2012-06" db="EMBL/GenBank/DDBJ databases">
        <authorList>
            <person name="Yu Y."/>
            <person name="Currie J."/>
            <person name="Lomeli R."/>
            <person name="Angelova A."/>
            <person name="Collura K."/>
            <person name="Wissotski M."/>
            <person name="Campos D."/>
            <person name="Kudrna D."/>
            <person name="Golser W."/>
            <person name="Ashely E."/>
            <person name="Descour A."/>
            <person name="Fernandes J."/>
            <person name="Soderlund C."/>
            <person name="Walbot V."/>
        </authorList>
    </citation>
    <scope>NUCLEOTIDE SEQUENCE</scope>
    <source>
        <strain evidence="2">B73</strain>
    </source>
</reference>
<proteinExistence type="evidence at transcript level"/>
<protein>
    <submittedName>
        <fullName evidence="2">Uncharacterized protein</fullName>
    </submittedName>
</protein>
<feature type="region of interest" description="Disordered" evidence="1">
    <location>
        <begin position="1"/>
        <end position="30"/>
    </location>
</feature>
<reference evidence="2" key="1">
    <citation type="journal article" date="2009" name="PLoS Genet.">
        <title>Sequencing, mapping, and analysis of 27,455 maize full-length cDNAs.</title>
        <authorList>
            <person name="Soderlund C."/>
            <person name="Descour A."/>
            <person name="Kudrna D."/>
            <person name="Bomhoff M."/>
            <person name="Boyd L."/>
            <person name="Currie J."/>
            <person name="Angelova A."/>
            <person name="Collura K."/>
            <person name="Wissotski M."/>
            <person name="Ashley E."/>
            <person name="Morrow D."/>
            <person name="Fernandes J."/>
            <person name="Walbot V."/>
            <person name="Yu Y."/>
        </authorList>
    </citation>
    <scope>NUCLEOTIDE SEQUENCE</scope>
    <source>
        <strain evidence="2">B73</strain>
    </source>
</reference>
<organism evidence="2">
    <name type="scientific">Zea mays</name>
    <name type="common">Maize</name>
    <dbReference type="NCBI Taxonomy" id="4577"/>
    <lineage>
        <taxon>Eukaryota</taxon>
        <taxon>Viridiplantae</taxon>
        <taxon>Streptophyta</taxon>
        <taxon>Embryophyta</taxon>
        <taxon>Tracheophyta</taxon>
        <taxon>Spermatophyta</taxon>
        <taxon>Magnoliopsida</taxon>
        <taxon>Liliopsida</taxon>
        <taxon>Poales</taxon>
        <taxon>Poaceae</taxon>
        <taxon>PACMAD clade</taxon>
        <taxon>Panicoideae</taxon>
        <taxon>Andropogonodae</taxon>
        <taxon>Andropogoneae</taxon>
        <taxon>Tripsacinae</taxon>
        <taxon>Zea</taxon>
    </lineage>
</organism>
<accession>C4J1W4</accession>
<dbReference type="AlphaFoldDB" id="C4J1W4"/>